<sequence length="760" mass="82196">MNVTAQRANHTREDGIGGQQARIVAYLGAWLHAMEPWWTDGPDGTGWFGSGYNHWGSQTNLKYASAAAVVAVHHEDPATRELALRRAEASYRFAWDSHLSGTGACTDGTQWGHTWISALGIERAWFGVDLLRGRTGTSLDAGARSVLVSESEWLSTDYRRGAEPGVKAGLWNAAGRNDPESNLWNGALLWRTATRWPDEENAPRFREVALRFLANGVSLAADATDETMYDGQPLRDRHLGANFFDSMALDHHGYLNAGYMAICTSQAALLHFDQVRAGLPVPELLHLHQDVLWERLSSCVTPDGRLIRIGGDSRVRYAYCQEYVPVGALYAEHHLGDAGAADLVTAYLGMVDAERSESGAFYDRRLDHLARERPYYYVRLESDRANALAVIAANLDGARTMAADPPAQDAVAEQSPDPLVPADAPERSDAWHDDEHGVLASRGARRFASHSWRAFTTTQGLCLPVEQGDLAEYHLNLAPQLSFEGAQAALGEYTSGKPSRRVLDYWQGSFAGGFATVGQVAEGVELSIGEGWSGGPGAESIIAMVALPDDATVLGLQIVTTPDWYVGLLGGHGLNLGIPNDAYNAHQRVLRTQHETIDLEGPAAEDSLRDLGPQVCVDGRLTVRSLDAQPVQLLRRPTPHGGPALRSLGVETLAIGAFGGPAYVPPRTRIVDAAYLVHVEDAGPQSSMPDCVAVPATGGARAWRVQSQDLRTWTVVVNPTDIEALVEVPEGGGRELTTGMRTSGSLTVAPLRARVIEHTS</sequence>
<dbReference type="Proteomes" id="UP000826651">
    <property type="component" value="Unassembled WGS sequence"/>
</dbReference>
<organism evidence="2 3">
    <name type="scientific">Occultella gossypii</name>
    <dbReference type="NCBI Taxonomy" id="2800820"/>
    <lineage>
        <taxon>Bacteria</taxon>
        <taxon>Bacillati</taxon>
        <taxon>Actinomycetota</taxon>
        <taxon>Actinomycetes</taxon>
        <taxon>Micrococcales</taxon>
        <taxon>Ruaniaceae</taxon>
        <taxon>Occultella</taxon>
    </lineage>
</organism>
<keyword evidence="3" id="KW-1185">Reference proteome</keyword>
<protein>
    <submittedName>
        <fullName evidence="2">Uncharacterized protein</fullName>
    </submittedName>
</protein>
<dbReference type="EMBL" id="JAGSHT010000005">
    <property type="protein sequence ID" value="MBZ2195588.1"/>
    <property type="molecule type" value="Genomic_DNA"/>
</dbReference>
<evidence type="ECO:0000256" key="1">
    <source>
        <dbReference type="SAM" id="MobiDB-lite"/>
    </source>
</evidence>
<gene>
    <name evidence="2" type="ORF">KCQ71_05445</name>
</gene>
<dbReference type="RefSeq" id="WP_223403669.1">
    <property type="nucleotide sequence ID" value="NZ_JAGSHT010000005.1"/>
</dbReference>
<name>A0ABS7S5H2_9MICO</name>
<evidence type="ECO:0000313" key="2">
    <source>
        <dbReference type="EMBL" id="MBZ2195588.1"/>
    </source>
</evidence>
<accession>A0ABS7S5H2</accession>
<comment type="caution">
    <text evidence="2">The sequence shown here is derived from an EMBL/GenBank/DDBJ whole genome shotgun (WGS) entry which is preliminary data.</text>
</comment>
<reference evidence="2 3" key="1">
    <citation type="submission" date="2021-04" db="EMBL/GenBank/DDBJ databases">
        <title>Ruania sp. nov., isolated from sandy soil of mangrove forest.</title>
        <authorList>
            <person name="Ge X."/>
            <person name="Huang R."/>
            <person name="Liu W."/>
        </authorList>
    </citation>
    <scope>NUCLEOTIDE SEQUENCE [LARGE SCALE GENOMIC DNA]</scope>
    <source>
        <strain evidence="2 3">N2-46</strain>
    </source>
</reference>
<proteinExistence type="predicted"/>
<evidence type="ECO:0000313" key="3">
    <source>
        <dbReference type="Proteomes" id="UP000826651"/>
    </source>
</evidence>
<feature type="region of interest" description="Disordered" evidence="1">
    <location>
        <begin position="403"/>
        <end position="430"/>
    </location>
</feature>